<name>A0A5B2VWW1_9BACT</name>
<evidence type="ECO:0000313" key="1">
    <source>
        <dbReference type="EMBL" id="KAA2242802.1"/>
    </source>
</evidence>
<sequence>MSEKLTNEQVQARAEELEKVHGCKIHPLVFMTEEGGEQIVGYMKEPPRIVKLRVLDKSITGPMTAASECLESVLIKEASDPRILSESPENDKVFLGACVAATKIIELSTNQFKKK</sequence>
<dbReference type="RefSeq" id="WP_149837678.1">
    <property type="nucleotide sequence ID" value="NZ_VUOC01000002.1"/>
</dbReference>
<comment type="caution">
    <text evidence="1">The sequence shown here is derived from an EMBL/GenBank/DDBJ whole genome shotgun (WGS) entry which is preliminary data.</text>
</comment>
<reference evidence="1 2" key="1">
    <citation type="submission" date="2019-09" db="EMBL/GenBank/DDBJ databases">
        <title>Chitinophaga ginsengihumi sp. nov., isolated from soil of ginseng rhizosphere.</title>
        <authorList>
            <person name="Lee J."/>
        </authorList>
    </citation>
    <scope>NUCLEOTIDE SEQUENCE [LARGE SCALE GENOMIC DNA]</scope>
    <source>
        <strain evidence="1 2">BN140078</strain>
    </source>
</reference>
<proteinExistence type="predicted"/>
<accession>A0A5B2VWW1</accession>
<dbReference type="Proteomes" id="UP000324611">
    <property type="component" value="Unassembled WGS sequence"/>
</dbReference>
<protein>
    <submittedName>
        <fullName evidence="1">Uncharacterized protein</fullName>
    </submittedName>
</protein>
<evidence type="ECO:0000313" key="2">
    <source>
        <dbReference type="Proteomes" id="UP000324611"/>
    </source>
</evidence>
<organism evidence="1 2">
    <name type="scientific">Chitinophaga agrisoli</name>
    <dbReference type="NCBI Taxonomy" id="2607653"/>
    <lineage>
        <taxon>Bacteria</taxon>
        <taxon>Pseudomonadati</taxon>
        <taxon>Bacteroidota</taxon>
        <taxon>Chitinophagia</taxon>
        <taxon>Chitinophagales</taxon>
        <taxon>Chitinophagaceae</taxon>
        <taxon>Chitinophaga</taxon>
    </lineage>
</organism>
<keyword evidence="2" id="KW-1185">Reference proteome</keyword>
<dbReference type="EMBL" id="VUOC01000002">
    <property type="protein sequence ID" value="KAA2242802.1"/>
    <property type="molecule type" value="Genomic_DNA"/>
</dbReference>
<gene>
    <name evidence="1" type="ORF">F0L74_09750</name>
</gene>
<dbReference type="AlphaFoldDB" id="A0A5B2VWW1"/>
<reference evidence="1 2" key="2">
    <citation type="submission" date="2019-09" db="EMBL/GenBank/DDBJ databases">
        <authorList>
            <person name="Jin C."/>
        </authorList>
    </citation>
    <scope>NUCLEOTIDE SEQUENCE [LARGE SCALE GENOMIC DNA]</scope>
    <source>
        <strain evidence="1 2">BN140078</strain>
    </source>
</reference>